<accession>A0ABS4ZC06</accession>
<dbReference type="Gene3D" id="3.30.1230.10">
    <property type="entry name" value="YlxR-like"/>
    <property type="match status" value="1"/>
</dbReference>
<dbReference type="InterPro" id="IPR037465">
    <property type="entry name" value="YlxR"/>
</dbReference>
<dbReference type="Proteomes" id="UP000758168">
    <property type="component" value="Unassembled WGS sequence"/>
</dbReference>
<comment type="caution">
    <text evidence="2">The sequence shown here is derived from an EMBL/GenBank/DDBJ whole genome shotgun (WGS) entry which is preliminary data.</text>
</comment>
<dbReference type="InterPro" id="IPR035931">
    <property type="entry name" value="YlxR-like_sf"/>
</dbReference>
<sequence>MSQPVRTCVGCRRKAGKSELVRLVWQQSVVVDPAQREHGRGAYLHPGPDCVALAVKRRALGRALRVTGVDPEVLARRWDEAGAGQLA</sequence>
<feature type="domain" description="YlxR" evidence="1">
    <location>
        <begin position="6"/>
        <end position="74"/>
    </location>
</feature>
<evidence type="ECO:0000313" key="3">
    <source>
        <dbReference type="Proteomes" id="UP000758168"/>
    </source>
</evidence>
<dbReference type="PANTHER" id="PTHR34215:SF1">
    <property type="entry name" value="YLXR DOMAIN-CONTAINING PROTEIN"/>
    <property type="match status" value="1"/>
</dbReference>
<gene>
    <name evidence="2" type="ORF">JOF54_003513</name>
</gene>
<dbReference type="RefSeq" id="WP_307804329.1">
    <property type="nucleotide sequence ID" value="NZ_BAAAMH010000001.1"/>
</dbReference>
<reference evidence="2 3" key="1">
    <citation type="submission" date="2021-03" db="EMBL/GenBank/DDBJ databases">
        <title>Sequencing the genomes of 1000 actinobacteria strains.</title>
        <authorList>
            <person name="Klenk H.-P."/>
        </authorList>
    </citation>
    <scope>NUCLEOTIDE SEQUENCE [LARGE SCALE GENOMIC DNA]</scope>
    <source>
        <strain evidence="2 3">DSM 12936</strain>
    </source>
</reference>
<dbReference type="InterPro" id="IPR007393">
    <property type="entry name" value="YlxR_dom"/>
</dbReference>
<protein>
    <submittedName>
        <fullName evidence="2">RNA-binding protein YlxR (DUF448 family)</fullName>
    </submittedName>
</protein>
<dbReference type="EMBL" id="JAGIOB010000001">
    <property type="protein sequence ID" value="MBP2418591.1"/>
    <property type="molecule type" value="Genomic_DNA"/>
</dbReference>
<organism evidence="2 3">
    <name type="scientific">Microlunatus capsulatus</name>
    <dbReference type="NCBI Taxonomy" id="99117"/>
    <lineage>
        <taxon>Bacteria</taxon>
        <taxon>Bacillati</taxon>
        <taxon>Actinomycetota</taxon>
        <taxon>Actinomycetes</taxon>
        <taxon>Propionibacteriales</taxon>
        <taxon>Propionibacteriaceae</taxon>
        <taxon>Microlunatus</taxon>
    </lineage>
</organism>
<name>A0ABS4ZC06_9ACTN</name>
<dbReference type="Pfam" id="PF04296">
    <property type="entry name" value="YlxR"/>
    <property type="match status" value="1"/>
</dbReference>
<evidence type="ECO:0000313" key="2">
    <source>
        <dbReference type="EMBL" id="MBP2418591.1"/>
    </source>
</evidence>
<dbReference type="SUPFAM" id="SSF64376">
    <property type="entry name" value="YlxR-like"/>
    <property type="match status" value="1"/>
</dbReference>
<keyword evidence="3" id="KW-1185">Reference proteome</keyword>
<proteinExistence type="predicted"/>
<evidence type="ECO:0000259" key="1">
    <source>
        <dbReference type="Pfam" id="PF04296"/>
    </source>
</evidence>
<dbReference type="PANTHER" id="PTHR34215">
    <property type="entry name" value="BLL0784 PROTEIN"/>
    <property type="match status" value="1"/>
</dbReference>